<accession>A0ABQ4D2G9</accession>
<dbReference type="Pfam" id="PF04545">
    <property type="entry name" value="Sigma70_r4"/>
    <property type="match status" value="1"/>
</dbReference>
<dbReference type="InterPro" id="IPR039425">
    <property type="entry name" value="RNA_pol_sigma-70-like"/>
</dbReference>
<comment type="similarity">
    <text evidence="1">Belongs to the sigma-70 factor family. ECF subfamily.</text>
</comment>
<evidence type="ECO:0000256" key="2">
    <source>
        <dbReference type="ARBA" id="ARBA00023015"/>
    </source>
</evidence>
<keyword evidence="4" id="KW-0238">DNA-binding</keyword>
<keyword evidence="9" id="KW-1185">Reference proteome</keyword>
<dbReference type="NCBIfam" id="TIGR02937">
    <property type="entry name" value="sigma70-ECF"/>
    <property type="match status" value="1"/>
</dbReference>
<evidence type="ECO:0000256" key="5">
    <source>
        <dbReference type="ARBA" id="ARBA00023163"/>
    </source>
</evidence>
<organism evidence="8 9">
    <name type="scientific">Asanoa siamensis</name>
    <dbReference type="NCBI Taxonomy" id="926357"/>
    <lineage>
        <taxon>Bacteria</taxon>
        <taxon>Bacillati</taxon>
        <taxon>Actinomycetota</taxon>
        <taxon>Actinomycetes</taxon>
        <taxon>Micromonosporales</taxon>
        <taxon>Micromonosporaceae</taxon>
        <taxon>Asanoa</taxon>
    </lineage>
</organism>
<evidence type="ECO:0000259" key="6">
    <source>
        <dbReference type="Pfam" id="PF04542"/>
    </source>
</evidence>
<dbReference type="InterPro" id="IPR013324">
    <property type="entry name" value="RNA_pol_sigma_r3/r4-like"/>
</dbReference>
<dbReference type="EMBL" id="BONE01000101">
    <property type="protein sequence ID" value="GIF77732.1"/>
    <property type="molecule type" value="Genomic_DNA"/>
</dbReference>
<dbReference type="InterPro" id="IPR014284">
    <property type="entry name" value="RNA_pol_sigma-70_dom"/>
</dbReference>
<dbReference type="Proteomes" id="UP000604117">
    <property type="component" value="Unassembled WGS sequence"/>
</dbReference>
<evidence type="ECO:0000259" key="7">
    <source>
        <dbReference type="Pfam" id="PF04545"/>
    </source>
</evidence>
<keyword evidence="5" id="KW-0804">Transcription</keyword>
<feature type="domain" description="RNA polymerase sigma-70 region 4" evidence="7">
    <location>
        <begin position="111"/>
        <end position="159"/>
    </location>
</feature>
<feature type="domain" description="RNA polymerase sigma-70 region 2" evidence="6">
    <location>
        <begin position="19"/>
        <end position="83"/>
    </location>
</feature>
<dbReference type="PANTHER" id="PTHR43133">
    <property type="entry name" value="RNA POLYMERASE ECF-TYPE SIGMA FACTO"/>
    <property type="match status" value="1"/>
</dbReference>
<dbReference type="InterPro" id="IPR007627">
    <property type="entry name" value="RNA_pol_sigma70_r2"/>
</dbReference>
<comment type="caution">
    <text evidence="8">The sequence shown here is derived from an EMBL/GenBank/DDBJ whole genome shotgun (WGS) entry which is preliminary data.</text>
</comment>
<evidence type="ECO:0000313" key="8">
    <source>
        <dbReference type="EMBL" id="GIF77732.1"/>
    </source>
</evidence>
<protein>
    <recommendedName>
        <fullName evidence="10">RNA polymerase sigma-70 factor (ECF subfamily)</fullName>
    </recommendedName>
</protein>
<evidence type="ECO:0000313" key="9">
    <source>
        <dbReference type="Proteomes" id="UP000604117"/>
    </source>
</evidence>
<dbReference type="Gene3D" id="1.10.10.10">
    <property type="entry name" value="Winged helix-like DNA-binding domain superfamily/Winged helix DNA-binding domain"/>
    <property type="match status" value="1"/>
</dbReference>
<evidence type="ECO:0008006" key="10">
    <source>
        <dbReference type="Google" id="ProtNLM"/>
    </source>
</evidence>
<dbReference type="PANTHER" id="PTHR43133:SF52">
    <property type="entry name" value="ECF RNA POLYMERASE SIGMA FACTOR SIGL"/>
    <property type="match status" value="1"/>
</dbReference>
<dbReference type="InterPro" id="IPR013325">
    <property type="entry name" value="RNA_pol_sigma_r2"/>
</dbReference>
<gene>
    <name evidence="8" type="ORF">Asi02nite_72500</name>
</gene>
<dbReference type="CDD" id="cd06171">
    <property type="entry name" value="Sigma70_r4"/>
    <property type="match status" value="1"/>
</dbReference>
<proteinExistence type="inferred from homology"/>
<dbReference type="Gene3D" id="1.10.1740.10">
    <property type="match status" value="1"/>
</dbReference>
<evidence type="ECO:0000256" key="4">
    <source>
        <dbReference type="ARBA" id="ARBA00023125"/>
    </source>
</evidence>
<dbReference type="SUPFAM" id="SSF88946">
    <property type="entry name" value="Sigma2 domain of RNA polymerase sigma factors"/>
    <property type="match status" value="1"/>
</dbReference>
<keyword evidence="3" id="KW-0731">Sigma factor</keyword>
<dbReference type="Pfam" id="PF04542">
    <property type="entry name" value="Sigma70_r2"/>
    <property type="match status" value="1"/>
</dbReference>
<reference evidence="8 9" key="1">
    <citation type="submission" date="2021-01" db="EMBL/GenBank/DDBJ databases">
        <title>Whole genome shotgun sequence of Asanoa siamensis NBRC 107932.</title>
        <authorList>
            <person name="Komaki H."/>
            <person name="Tamura T."/>
        </authorList>
    </citation>
    <scope>NUCLEOTIDE SEQUENCE [LARGE SCALE GENOMIC DNA]</scope>
    <source>
        <strain evidence="8 9">NBRC 107932</strain>
    </source>
</reference>
<sequence>MLSGLGEAMSEFLTLIEKEHARAVLAYAASLTGDRAGAEDVLQETVVRAWRHRDKLAAGQGSLRGWLLTVARNLVVDDVRRSRGTQPVASLPAARCDHAESVVDAVAVATAMRRLPPAHREVLYHVYWQDRSVAETAAALGVAEGTVKSRSHYALRALRRELL</sequence>
<evidence type="ECO:0000256" key="1">
    <source>
        <dbReference type="ARBA" id="ARBA00010641"/>
    </source>
</evidence>
<dbReference type="SUPFAM" id="SSF88659">
    <property type="entry name" value="Sigma3 and sigma4 domains of RNA polymerase sigma factors"/>
    <property type="match status" value="1"/>
</dbReference>
<dbReference type="InterPro" id="IPR007630">
    <property type="entry name" value="RNA_pol_sigma70_r4"/>
</dbReference>
<keyword evidence="2" id="KW-0805">Transcription regulation</keyword>
<evidence type="ECO:0000256" key="3">
    <source>
        <dbReference type="ARBA" id="ARBA00023082"/>
    </source>
</evidence>
<dbReference type="InterPro" id="IPR036388">
    <property type="entry name" value="WH-like_DNA-bd_sf"/>
</dbReference>
<name>A0ABQ4D2G9_9ACTN</name>